<dbReference type="Proteomes" id="UP000190831">
    <property type="component" value="Chromosome A"/>
</dbReference>
<dbReference type="Pfam" id="PF02798">
    <property type="entry name" value="GST_N"/>
    <property type="match status" value="1"/>
</dbReference>
<dbReference type="InterPro" id="IPR004046">
    <property type="entry name" value="GST_C"/>
</dbReference>
<dbReference type="FunFam" id="1.20.1050.10:FF:000006">
    <property type="entry name" value="Elongation factor 1 gamma"/>
    <property type="match status" value="1"/>
</dbReference>
<reference evidence="3 4" key="1">
    <citation type="submission" date="2016-03" db="EMBL/GenBank/DDBJ databases">
        <authorList>
            <person name="Devillers H."/>
        </authorList>
    </citation>
    <scope>NUCLEOTIDE SEQUENCE [LARGE SCALE GENOMIC DNA]</scope>
    <source>
        <strain evidence="3">CBS 6772</strain>
    </source>
</reference>
<dbReference type="InterPro" id="IPR036282">
    <property type="entry name" value="Glutathione-S-Trfase_C_sf"/>
</dbReference>
<organism evidence="3 4">
    <name type="scientific">Lachancea fermentati</name>
    <name type="common">Zygosaccharomyces fermentati</name>
    <dbReference type="NCBI Taxonomy" id="4955"/>
    <lineage>
        <taxon>Eukaryota</taxon>
        <taxon>Fungi</taxon>
        <taxon>Dikarya</taxon>
        <taxon>Ascomycota</taxon>
        <taxon>Saccharomycotina</taxon>
        <taxon>Saccharomycetes</taxon>
        <taxon>Saccharomycetales</taxon>
        <taxon>Saccharomycetaceae</taxon>
        <taxon>Lachancea</taxon>
    </lineage>
</organism>
<dbReference type="OMA" id="VETYPHK"/>
<dbReference type="EMBL" id="LT598487">
    <property type="protein sequence ID" value="SCV99377.1"/>
    <property type="molecule type" value="Genomic_DNA"/>
</dbReference>
<dbReference type="InterPro" id="IPR004045">
    <property type="entry name" value="Glutathione_S-Trfase_N"/>
</dbReference>
<evidence type="ECO:0000313" key="3">
    <source>
        <dbReference type="EMBL" id="SCV99377.1"/>
    </source>
</evidence>
<dbReference type="PANTHER" id="PTHR43986">
    <property type="entry name" value="ELONGATION FACTOR 1-GAMMA"/>
    <property type="match status" value="1"/>
</dbReference>
<proteinExistence type="inferred from homology"/>
<dbReference type="SFLD" id="SFLDS00019">
    <property type="entry name" value="Glutathione_Transferase_(cytos"/>
    <property type="match status" value="1"/>
</dbReference>
<dbReference type="GO" id="GO:0005634">
    <property type="term" value="C:nucleus"/>
    <property type="evidence" value="ECO:0007669"/>
    <property type="project" value="TreeGrafter"/>
</dbReference>
<dbReference type="SUPFAM" id="SSF52833">
    <property type="entry name" value="Thioredoxin-like"/>
    <property type="match status" value="1"/>
</dbReference>
<dbReference type="Pfam" id="PF00043">
    <property type="entry name" value="GST_C"/>
    <property type="match status" value="1"/>
</dbReference>
<dbReference type="GO" id="GO:0005737">
    <property type="term" value="C:cytoplasm"/>
    <property type="evidence" value="ECO:0007669"/>
    <property type="project" value="TreeGrafter"/>
</dbReference>
<dbReference type="AlphaFoldDB" id="A0A1G4M6C6"/>
<dbReference type="GO" id="GO:0006414">
    <property type="term" value="P:translational elongation"/>
    <property type="evidence" value="ECO:0007669"/>
    <property type="project" value="TreeGrafter"/>
</dbReference>
<dbReference type="InterPro" id="IPR050802">
    <property type="entry name" value="EF-GSTs"/>
</dbReference>
<dbReference type="STRING" id="4955.A0A1G4M6C6"/>
<dbReference type="FunFam" id="3.40.30.10:FF:000142">
    <property type="entry name" value="Elongation factor 1 gamma"/>
    <property type="match status" value="1"/>
</dbReference>
<dbReference type="InterPro" id="IPR036249">
    <property type="entry name" value="Thioredoxin-like_sf"/>
</dbReference>
<dbReference type="OrthoDB" id="249703at2759"/>
<dbReference type="CDD" id="cd03181">
    <property type="entry name" value="GST_C_EF1Bgamma_like"/>
    <property type="match status" value="1"/>
</dbReference>
<sequence>MHKATLFVNNYPRGALPKALVSYFNLDFEVRDATASPEFAKEFPLKKIPAVVFPDGSHLTEIIAIVQYLVESTENENIKKDLLGTNALERAQVVRWMSLANSDFMMPLTEAFLETIDQLPYHGDLVKIQLESVDKAAKVFEDRLNAHEFLVADRLTLADLMVASLYVFGFSTLLGKTWRSQHPGIMKWFDKVSKSPICRDILKKDRFVEEPAKHR</sequence>
<dbReference type="Gene3D" id="3.40.30.10">
    <property type="entry name" value="Glutaredoxin"/>
    <property type="match status" value="1"/>
</dbReference>
<dbReference type="Gene3D" id="1.20.1050.10">
    <property type="match status" value="1"/>
</dbReference>
<protein>
    <submittedName>
        <fullName evidence="3">LAFE_0A01838g1_1</fullName>
    </submittedName>
</protein>
<dbReference type="SUPFAM" id="SSF47616">
    <property type="entry name" value="GST C-terminal domain-like"/>
    <property type="match status" value="1"/>
</dbReference>
<accession>A0A1G4M6C6</accession>
<comment type="similarity">
    <text evidence="1">Belongs to the GST superfamily.</text>
</comment>
<dbReference type="InterPro" id="IPR040079">
    <property type="entry name" value="Glutathione_S-Trfase"/>
</dbReference>
<feature type="domain" description="GST C-terminal" evidence="2">
    <location>
        <begin position="86"/>
        <end position="215"/>
    </location>
</feature>
<name>A0A1G4M6C6_LACFM</name>
<dbReference type="InterPro" id="IPR010987">
    <property type="entry name" value="Glutathione-S-Trfase_C-like"/>
</dbReference>
<evidence type="ECO:0000256" key="1">
    <source>
        <dbReference type="RuleBase" id="RU003494"/>
    </source>
</evidence>
<dbReference type="SFLD" id="SFLDG00358">
    <property type="entry name" value="Main_(cytGST)"/>
    <property type="match status" value="1"/>
</dbReference>
<keyword evidence="4" id="KW-1185">Reference proteome</keyword>
<gene>
    <name evidence="3" type="ORF">LAFE_0A01838G</name>
</gene>
<dbReference type="PANTHER" id="PTHR43986:SF1">
    <property type="entry name" value="ELONGATION FACTOR 1-GAMMA"/>
    <property type="match status" value="1"/>
</dbReference>
<dbReference type="PROSITE" id="PS50405">
    <property type="entry name" value="GST_CTER"/>
    <property type="match status" value="1"/>
</dbReference>
<evidence type="ECO:0000313" key="4">
    <source>
        <dbReference type="Proteomes" id="UP000190831"/>
    </source>
</evidence>
<evidence type="ECO:0000259" key="2">
    <source>
        <dbReference type="PROSITE" id="PS50405"/>
    </source>
</evidence>